<evidence type="ECO:0000256" key="15">
    <source>
        <dbReference type="SAM" id="SignalP"/>
    </source>
</evidence>
<gene>
    <name evidence="18" type="primary">btuB</name>
    <name evidence="18" type="ORF">HJ583_013740</name>
</gene>
<keyword evidence="4 13" id="KW-1134">Transmembrane beta strand</keyword>
<dbReference type="InterPro" id="IPR000531">
    <property type="entry name" value="Beta-barrel_TonB"/>
</dbReference>
<dbReference type="PANTHER" id="PTHR30069">
    <property type="entry name" value="TONB-DEPENDENT OUTER MEMBRANE RECEPTOR"/>
    <property type="match status" value="1"/>
</dbReference>
<comment type="subcellular location">
    <subcellularLocation>
        <location evidence="1 13">Cell outer membrane</location>
        <topology evidence="1 13">Multi-pass membrane protein</topology>
    </subcellularLocation>
</comment>
<dbReference type="InterPro" id="IPR012910">
    <property type="entry name" value="Plug_dom"/>
</dbReference>
<evidence type="ECO:0000256" key="10">
    <source>
        <dbReference type="ARBA" id="ARBA00023136"/>
    </source>
</evidence>
<evidence type="ECO:0000256" key="8">
    <source>
        <dbReference type="ARBA" id="ARBA00023077"/>
    </source>
</evidence>
<protein>
    <submittedName>
        <fullName evidence="18">TonB-dependent vitamin B12 receptor</fullName>
    </submittedName>
</protein>
<dbReference type="InterPro" id="IPR036942">
    <property type="entry name" value="Beta-barrel_TonB_sf"/>
</dbReference>
<feature type="signal peptide" evidence="15">
    <location>
        <begin position="1"/>
        <end position="22"/>
    </location>
</feature>
<evidence type="ECO:0000256" key="13">
    <source>
        <dbReference type="PROSITE-ProRule" id="PRU01360"/>
    </source>
</evidence>
<keyword evidence="12 13" id="KW-0998">Cell outer membrane</keyword>
<dbReference type="Gene3D" id="2.170.130.10">
    <property type="entry name" value="TonB-dependent receptor, plug domain"/>
    <property type="match status" value="1"/>
</dbReference>
<keyword evidence="19" id="KW-1185">Reference proteome</keyword>
<feature type="domain" description="TonB-dependent receptor plug" evidence="17">
    <location>
        <begin position="42"/>
        <end position="147"/>
    </location>
</feature>
<name>A0ABX2IM69_9RHOO</name>
<evidence type="ECO:0000256" key="1">
    <source>
        <dbReference type="ARBA" id="ARBA00004571"/>
    </source>
</evidence>
<dbReference type="Gene3D" id="2.40.170.20">
    <property type="entry name" value="TonB-dependent receptor, beta-barrel domain"/>
    <property type="match status" value="1"/>
</dbReference>
<feature type="chain" id="PRO_5047347620" evidence="15">
    <location>
        <begin position="23"/>
        <end position="605"/>
    </location>
</feature>
<evidence type="ECO:0000256" key="11">
    <source>
        <dbReference type="ARBA" id="ARBA00023170"/>
    </source>
</evidence>
<dbReference type="SUPFAM" id="SSF56935">
    <property type="entry name" value="Porins"/>
    <property type="match status" value="1"/>
</dbReference>
<keyword evidence="11 18" id="KW-0675">Receptor</keyword>
<evidence type="ECO:0000256" key="7">
    <source>
        <dbReference type="ARBA" id="ARBA00023065"/>
    </source>
</evidence>
<comment type="similarity">
    <text evidence="2 13 14">Belongs to the TonB-dependent receptor family.</text>
</comment>
<keyword evidence="5 13" id="KW-0812">Transmembrane</keyword>
<dbReference type="InterPro" id="IPR037066">
    <property type="entry name" value="Plug_dom_sf"/>
</dbReference>
<evidence type="ECO:0000256" key="6">
    <source>
        <dbReference type="ARBA" id="ARBA00022729"/>
    </source>
</evidence>
<evidence type="ECO:0000256" key="3">
    <source>
        <dbReference type="ARBA" id="ARBA00022448"/>
    </source>
</evidence>
<dbReference type="PROSITE" id="PS52016">
    <property type="entry name" value="TONB_DEPENDENT_REC_3"/>
    <property type="match status" value="1"/>
</dbReference>
<organism evidence="18 19">
    <name type="scientific">Uliginosibacterium aquaticum</name>
    <dbReference type="NCBI Taxonomy" id="2731212"/>
    <lineage>
        <taxon>Bacteria</taxon>
        <taxon>Pseudomonadati</taxon>
        <taxon>Pseudomonadota</taxon>
        <taxon>Betaproteobacteria</taxon>
        <taxon>Rhodocyclales</taxon>
        <taxon>Zoogloeaceae</taxon>
        <taxon>Uliginosibacterium</taxon>
    </lineage>
</organism>
<keyword evidence="9" id="KW-0626">Porin</keyword>
<evidence type="ECO:0000256" key="4">
    <source>
        <dbReference type="ARBA" id="ARBA00022452"/>
    </source>
</evidence>
<proteinExistence type="inferred from homology"/>
<evidence type="ECO:0000256" key="12">
    <source>
        <dbReference type="ARBA" id="ARBA00023237"/>
    </source>
</evidence>
<evidence type="ECO:0000313" key="19">
    <source>
        <dbReference type="Proteomes" id="UP000778523"/>
    </source>
</evidence>
<sequence>MNFTHKTLPAALLLALSHPVLAQETELAPVVITANRVARSAEETLTSVSVITRKEIEQQQARSVPDLLRGLPGVQFANNGGPGKTTSLFLRGTNSDHTLVLIDGVKVGSATSGGTALQDLPIEQIERIELVRGPRASLYGSEAIGGVIQIFTRKGVQPTSLSLTGGSRHSFEGSAAGGFGSPDAWLNLGASGLTTRGINVKDGGSAPESDRDGYTRSTVNVRGGGRIGENLSYDAQALHTEGRNEYDGNPNLTDLQQDLYAGNLRWAASERYTTSFKLAQTLDASKNFKDDKFSSRFDTRRSQASWQNDFTLAEGHQLVGGYDYLYDEALSSTNYALDSRVNQAVFGQYLADIGRVDLQVAGRHDKNEQYGHHNTGSLALGYTFTPALRLRASYGTAFKAPSFNDLYYPGAGNPDLQPEKSRSSELGASGKTGGFSWEASLFRTEVSNLIAWAPISTGSAIWIPSNVSKARITGLELGAKQHFGNTTLAASATLQNPQDQSGSSTDGNLLVRRARQFGRLDADHQLGAWSIGASLNGVGSRYDDAANKIKLGGYATTDLRAEYALNKDWRAQTRLENVFDKNYQTAYGYNQAGTSAWLTLRYQPK</sequence>
<dbReference type="NCBIfam" id="TIGR01779">
    <property type="entry name" value="TonB-B12"/>
    <property type="match status" value="1"/>
</dbReference>
<dbReference type="Pfam" id="PF07715">
    <property type="entry name" value="Plug"/>
    <property type="match status" value="1"/>
</dbReference>
<reference evidence="18 19" key="1">
    <citation type="submission" date="2020-06" db="EMBL/GenBank/DDBJ databases">
        <title>Draft genome of Uliginosibacterium sp. IMCC34675.</title>
        <authorList>
            <person name="Song J."/>
        </authorList>
    </citation>
    <scope>NUCLEOTIDE SEQUENCE [LARGE SCALE GENOMIC DNA]</scope>
    <source>
        <strain evidence="18 19">IMCC34675</strain>
    </source>
</reference>
<dbReference type="CDD" id="cd01347">
    <property type="entry name" value="ligand_gated_channel"/>
    <property type="match status" value="1"/>
</dbReference>
<evidence type="ECO:0000259" key="17">
    <source>
        <dbReference type="Pfam" id="PF07715"/>
    </source>
</evidence>
<dbReference type="InterPro" id="IPR039426">
    <property type="entry name" value="TonB-dep_rcpt-like"/>
</dbReference>
<evidence type="ECO:0000256" key="14">
    <source>
        <dbReference type="RuleBase" id="RU003357"/>
    </source>
</evidence>
<feature type="domain" description="TonB-dependent receptor-like beta-barrel" evidence="16">
    <location>
        <begin position="211"/>
        <end position="578"/>
    </location>
</feature>
<keyword evidence="3 13" id="KW-0813">Transport</keyword>
<comment type="caution">
    <text evidence="18">The sequence shown here is derived from an EMBL/GenBank/DDBJ whole genome shotgun (WGS) entry which is preliminary data.</text>
</comment>
<dbReference type="Pfam" id="PF00593">
    <property type="entry name" value="TonB_dep_Rec_b-barrel"/>
    <property type="match status" value="1"/>
</dbReference>
<keyword evidence="10 13" id="KW-0472">Membrane</keyword>
<dbReference type="RefSeq" id="WP_170022444.1">
    <property type="nucleotide sequence ID" value="NZ_JABCSC020000003.1"/>
</dbReference>
<keyword evidence="6 15" id="KW-0732">Signal</keyword>
<evidence type="ECO:0000313" key="18">
    <source>
        <dbReference type="EMBL" id="NSL56097.1"/>
    </source>
</evidence>
<dbReference type="EMBL" id="JABCSC020000003">
    <property type="protein sequence ID" value="NSL56097.1"/>
    <property type="molecule type" value="Genomic_DNA"/>
</dbReference>
<evidence type="ECO:0000259" key="16">
    <source>
        <dbReference type="Pfam" id="PF00593"/>
    </source>
</evidence>
<evidence type="ECO:0000256" key="5">
    <source>
        <dbReference type="ARBA" id="ARBA00022692"/>
    </source>
</evidence>
<dbReference type="Proteomes" id="UP000778523">
    <property type="component" value="Unassembled WGS sequence"/>
</dbReference>
<evidence type="ECO:0000256" key="2">
    <source>
        <dbReference type="ARBA" id="ARBA00009810"/>
    </source>
</evidence>
<accession>A0ABX2IM69</accession>
<keyword evidence="7" id="KW-0406">Ion transport</keyword>
<dbReference type="PANTHER" id="PTHR30069:SF53">
    <property type="entry name" value="COLICIN I RECEPTOR-RELATED"/>
    <property type="match status" value="1"/>
</dbReference>
<evidence type="ECO:0000256" key="9">
    <source>
        <dbReference type="ARBA" id="ARBA00023114"/>
    </source>
</evidence>
<dbReference type="InterPro" id="IPR010101">
    <property type="entry name" value="B12_transptr_BtuB"/>
</dbReference>
<keyword evidence="8 14" id="KW-0798">TonB box</keyword>